<evidence type="ECO:0000313" key="3">
    <source>
        <dbReference type="Proteomes" id="UP000016935"/>
    </source>
</evidence>
<sequence length="74" mass="8552">HCNGKVNGMVANNNRGRSHHQQPDYEENMASPPPNNGRWCQHSDGNEEFDSNMLREEYQLAGIEFQIRHEVNSE</sequence>
<protein>
    <submittedName>
        <fullName evidence="2">Uncharacterized protein</fullName>
    </submittedName>
</protein>
<accession>R0JWC6</accession>
<reference evidence="2 3" key="2">
    <citation type="journal article" date="2013" name="PLoS Genet.">
        <title>Comparative genome structure, secondary metabolite, and effector coding capacity across Cochliobolus pathogens.</title>
        <authorList>
            <person name="Condon B.J."/>
            <person name="Leng Y."/>
            <person name="Wu D."/>
            <person name="Bushley K.E."/>
            <person name="Ohm R.A."/>
            <person name="Otillar R."/>
            <person name="Martin J."/>
            <person name="Schackwitz W."/>
            <person name="Grimwood J."/>
            <person name="MohdZainudin N."/>
            <person name="Xue C."/>
            <person name="Wang R."/>
            <person name="Manning V.A."/>
            <person name="Dhillon B."/>
            <person name="Tu Z.J."/>
            <person name="Steffenson B.J."/>
            <person name="Salamov A."/>
            <person name="Sun H."/>
            <person name="Lowry S."/>
            <person name="LaButti K."/>
            <person name="Han J."/>
            <person name="Copeland A."/>
            <person name="Lindquist E."/>
            <person name="Barry K."/>
            <person name="Schmutz J."/>
            <person name="Baker S.E."/>
            <person name="Ciuffetti L.M."/>
            <person name="Grigoriev I.V."/>
            <person name="Zhong S."/>
            <person name="Turgeon B.G."/>
        </authorList>
    </citation>
    <scope>NUCLEOTIDE SEQUENCE [LARGE SCALE GENOMIC DNA]</scope>
    <source>
        <strain evidence="3">28A</strain>
    </source>
</reference>
<evidence type="ECO:0000313" key="2">
    <source>
        <dbReference type="EMBL" id="EOA81804.1"/>
    </source>
</evidence>
<dbReference type="AlphaFoldDB" id="R0JWC6"/>
<reference evidence="2 3" key="1">
    <citation type="journal article" date="2012" name="PLoS Pathog.">
        <title>Diverse lifestyles and strategies of plant pathogenesis encoded in the genomes of eighteen Dothideomycetes fungi.</title>
        <authorList>
            <person name="Ohm R.A."/>
            <person name="Feau N."/>
            <person name="Henrissat B."/>
            <person name="Schoch C.L."/>
            <person name="Horwitz B.A."/>
            <person name="Barry K.W."/>
            <person name="Condon B.J."/>
            <person name="Copeland A.C."/>
            <person name="Dhillon B."/>
            <person name="Glaser F."/>
            <person name="Hesse C.N."/>
            <person name="Kosti I."/>
            <person name="LaButti K."/>
            <person name="Lindquist E.A."/>
            <person name="Lucas S."/>
            <person name="Salamov A.A."/>
            <person name="Bradshaw R.E."/>
            <person name="Ciuffetti L."/>
            <person name="Hamelin R.C."/>
            <person name="Kema G.H.J."/>
            <person name="Lawrence C."/>
            <person name="Scott J.A."/>
            <person name="Spatafora J.W."/>
            <person name="Turgeon B.G."/>
            <person name="de Wit P.J.G.M."/>
            <person name="Zhong S."/>
            <person name="Goodwin S.B."/>
            <person name="Grigoriev I.V."/>
        </authorList>
    </citation>
    <scope>NUCLEOTIDE SEQUENCE [LARGE SCALE GENOMIC DNA]</scope>
    <source>
        <strain evidence="3">28A</strain>
    </source>
</reference>
<feature type="region of interest" description="Disordered" evidence="1">
    <location>
        <begin position="1"/>
        <end position="47"/>
    </location>
</feature>
<feature type="non-terminal residue" evidence="2">
    <location>
        <position position="1"/>
    </location>
</feature>
<gene>
    <name evidence="2" type="ORF">SETTUDRAFT_97229</name>
</gene>
<dbReference type="HOGENOM" id="CLU_2694721_0_0_1"/>
<dbReference type="RefSeq" id="XP_008030198.1">
    <property type="nucleotide sequence ID" value="XM_008032007.1"/>
</dbReference>
<dbReference type="EMBL" id="KB908855">
    <property type="protein sequence ID" value="EOA81804.1"/>
    <property type="molecule type" value="Genomic_DNA"/>
</dbReference>
<keyword evidence="3" id="KW-1185">Reference proteome</keyword>
<organism evidence="2 3">
    <name type="scientific">Exserohilum turcicum (strain 28A)</name>
    <name type="common">Northern leaf blight fungus</name>
    <name type="synonym">Setosphaeria turcica</name>
    <dbReference type="NCBI Taxonomy" id="671987"/>
    <lineage>
        <taxon>Eukaryota</taxon>
        <taxon>Fungi</taxon>
        <taxon>Dikarya</taxon>
        <taxon>Ascomycota</taxon>
        <taxon>Pezizomycotina</taxon>
        <taxon>Dothideomycetes</taxon>
        <taxon>Pleosporomycetidae</taxon>
        <taxon>Pleosporales</taxon>
        <taxon>Pleosporineae</taxon>
        <taxon>Pleosporaceae</taxon>
        <taxon>Exserohilum</taxon>
    </lineage>
</organism>
<dbReference type="GeneID" id="19406294"/>
<proteinExistence type="predicted"/>
<name>R0JWC6_EXST2</name>
<dbReference type="Proteomes" id="UP000016935">
    <property type="component" value="Unassembled WGS sequence"/>
</dbReference>
<evidence type="ECO:0000256" key="1">
    <source>
        <dbReference type="SAM" id="MobiDB-lite"/>
    </source>
</evidence>